<keyword evidence="1" id="KW-0175">Coiled coil</keyword>
<evidence type="ECO:0000256" key="2">
    <source>
        <dbReference type="SAM" id="Phobius"/>
    </source>
</evidence>
<dbReference type="GeneID" id="41386183"/>
<name>F8D6I4_HALXS</name>
<keyword evidence="2" id="KW-0472">Membrane</keyword>
<feature type="transmembrane region" description="Helical" evidence="2">
    <location>
        <begin position="15"/>
        <end position="38"/>
    </location>
</feature>
<protein>
    <submittedName>
        <fullName evidence="3">Uncharacterized protein</fullName>
    </submittedName>
</protein>
<dbReference type="KEGG" id="hxa:Halxa_1946"/>
<dbReference type="HOGENOM" id="CLU_1313110_0_0_2"/>
<sequence length="209" mass="24158">MTDLLTDINAILEVFFPHIGSLVTIILSSLAGATAIILGRSLYQKRTLFAAIHMEMIDNYLKIKTMEDDLNEYEYENPMMVFQGQSPDTAAYEATKINDPNLYISLSFQCSKFSLIYDKLEYIFEYEEAANRNPHDSRIMLEEESHIIAENPDLVEEELKSQIKHLKSELETVILELEEYRMKNRYRKAILDTHVEFDPEAASESENSS</sequence>
<gene>
    <name evidence="3" type="ordered locus">Halxa_1946</name>
</gene>
<evidence type="ECO:0000313" key="3">
    <source>
        <dbReference type="EMBL" id="AEH36573.1"/>
    </source>
</evidence>
<accession>F8D6I4</accession>
<keyword evidence="4" id="KW-1185">Reference proteome</keyword>
<dbReference type="AlphaFoldDB" id="F8D6I4"/>
<proteinExistence type="predicted"/>
<dbReference type="Proteomes" id="UP000006794">
    <property type="component" value="Chromosome"/>
</dbReference>
<keyword evidence="2" id="KW-0812">Transmembrane</keyword>
<feature type="coiled-coil region" evidence="1">
    <location>
        <begin position="156"/>
        <end position="183"/>
    </location>
</feature>
<reference evidence="3 4" key="1">
    <citation type="journal article" date="2012" name="Stand. Genomic Sci.">
        <title>Complete genome sequence of Halopiger xanaduensis type strain (SH-6(T)).</title>
        <authorList>
            <person name="Anderson I."/>
            <person name="Tindall B.J."/>
            <person name="Rohde M."/>
            <person name="Lucas S."/>
            <person name="Han J."/>
            <person name="Lapidus A."/>
            <person name="Cheng J.F."/>
            <person name="Goodwin L."/>
            <person name="Pitluck S."/>
            <person name="Peters L."/>
            <person name="Pati A."/>
            <person name="Mikhailova N."/>
            <person name="Pagani I."/>
            <person name="Teshima H."/>
            <person name="Han C."/>
            <person name="Tapia R."/>
            <person name="Land M."/>
            <person name="Woyke T."/>
            <person name="Klenk H.P."/>
            <person name="Kyrpides N."/>
            <person name="Ivanova N."/>
        </authorList>
    </citation>
    <scope>NUCLEOTIDE SEQUENCE [LARGE SCALE GENOMIC DNA]</scope>
    <source>
        <strain evidence="4">DSM 18323 / JCM 14033 / SH-6</strain>
    </source>
</reference>
<evidence type="ECO:0000256" key="1">
    <source>
        <dbReference type="SAM" id="Coils"/>
    </source>
</evidence>
<dbReference type="EMBL" id="CP002839">
    <property type="protein sequence ID" value="AEH36573.1"/>
    <property type="molecule type" value="Genomic_DNA"/>
</dbReference>
<dbReference type="RefSeq" id="WP_013879466.1">
    <property type="nucleotide sequence ID" value="NC_015666.1"/>
</dbReference>
<keyword evidence="2" id="KW-1133">Transmembrane helix</keyword>
<evidence type="ECO:0000313" key="4">
    <source>
        <dbReference type="Proteomes" id="UP000006794"/>
    </source>
</evidence>
<organism evidence="3 4">
    <name type="scientific">Halopiger xanaduensis (strain DSM 18323 / JCM 14033 / SH-6)</name>
    <dbReference type="NCBI Taxonomy" id="797210"/>
    <lineage>
        <taxon>Archaea</taxon>
        <taxon>Methanobacteriati</taxon>
        <taxon>Methanobacteriota</taxon>
        <taxon>Stenosarchaea group</taxon>
        <taxon>Halobacteria</taxon>
        <taxon>Halobacteriales</taxon>
        <taxon>Natrialbaceae</taxon>
        <taxon>Halopiger</taxon>
    </lineage>
</organism>